<dbReference type="PROSITE" id="PS51032">
    <property type="entry name" value="AP2_ERF"/>
    <property type="match status" value="2"/>
</dbReference>
<feature type="compositionally biased region" description="Pro residues" evidence="9">
    <location>
        <begin position="272"/>
        <end position="282"/>
    </location>
</feature>
<dbReference type="FunFam" id="3.30.730.10:FF:000004">
    <property type="entry name" value="AP2-like ethylene-responsive transcription factor"/>
    <property type="match status" value="1"/>
</dbReference>
<dbReference type="PROSITE" id="PS51257">
    <property type="entry name" value="PROKAR_LIPOPROTEIN"/>
    <property type="match status" value="1"/>
</dbReference>
<dbReference type="SUPFAM" id="SSF54171">
    <property type="entry name" value="DNA-binding domain"/>
    <property type="match status" value="2"/>
</dbReference>
<comment type="similarity">
    <text evidence="8">Belongs to the AP2/ERF transcription factor family. AP2 subfamily.</text>
</comment>
<evidence type="ECO:0000256" key="4">
    <source>
        <dbReference type="ARBA" id="ARBA00023125"/>
    </source>
</evidence>
<keyword evidence="2" id="KW-0677">Repeat</keyword>
<dbReference type="GO" id="GO:0005634">
    <property type="term" value="C:nucleus"/>
    <property type="evidence" value="ECO:0007669"/>
    <property type="project" value="UniProtKB-SubCell"/>
</dbReference>
<keyword evidence="3" id="KW-0805">Transcription regulation</keyword>
<sequence length="443" mass="49514">MKRPSTTSSSSSPSSPSSSTSSSSSSSCPLSDVSTHQPEIPKTKRLRKTQNRDKCKKKNGILNIPNSNPSAGRSSKYRGVTRHRWTGRFEAHLWDKTSWNNIQNKKGRQGAYDCEEAAARTYDLAALKYWGPDTTLNFPKENYGKEIEEMQKGTKEEYLASLRRRSSGFSRGVSKYRGVARHHHNGRWEARIGRVFGNKYLYLGTYNTQEEAAAAYDMAAIEYRGANAVTNFDISHYIDRLKKKGILPNNSSTELSEPEPELEQQQQQQQPQPSPPPPPPEPETQEETTTASPELHHEYTQQQQQQQLVVPPILCMDSCCTMVVIDPTDTKAYEQELAWSFCLDTGSVPDIPMGNAGELLPDLFDNIEAGFEENIDYIFEAAGFGDVVGVSENMEGNIGNSNNKFHFTSKLKTLDPFSLTNGDHSISIKTNLNSLDTHLGIFS</sequence>
<dbReference type="SMART" id="SM00380">
    <property type="entry name" value="AP2"/>
    <property type="match status" value="2"/>
</dbReference>
<reference evidence="11" key="1">
    <citation type="journal article" date="2022" name="Plant J.">
        <title>Strategies of tolerance reflected in two North American maple genomes.</title>
        <authorList>
            <person name="McEvoy S.L."/>
            <person name="Sezen U.U."/>
            <person name="Trouern-Trend A."/>
            <person name="McMahon S.M."/>
            <person name="Schaberg P.G."/>
            <person name="Yang J."/>
            <person name="Wegrzyn J.L."/>
            <person name="Swenson N.G."/>
        </authorList>
    </citation>
    <scope>NUCLEOTIDE SEQUENCE</scope>
    <source>
        <strain evidence="11">NS2018</strain>
    </source>
</reference>
<proteinExistence type="inferred from homology"/>
<dbReference type="EMBL" id="JAUESC010000380">
    <property type="protein sequence ID" value="KAK0592921.1"/>
    <property type="molecule type" value="Genomic_DNA"/>
</dbReference>
<dbReference type="FunFam" id="3.30.730.10:FF:000002">
    <property type="entry name" value="AP2-like ethylene-responsive transcription factor"/>
    <property type="match status" value="1"/>
</dbReference>
<feature type="region of interest" description="Disordered" evidence="9">
    <location>
        <begin position="247"/>
        <end position="303"/>
    </location>
</feature>
<dbReference type="CDD" id="cd00018">
    <property type="entry name" value="AP2"/>
    <property type="match status" value="2"/>
</dbReference>
<feature type="region of interest" description="Disordered" evidence="9">
    <location>
        <begin position="1"/>
        <end position="78"/>
    </location>
</feature>
<dbReference type="GO" id="GO:0003677">
    <property type="term" value="F:DNA binding"/>
    <property type="evidence" value="ECO:0007669"/>
    <property type="project" value="UniProtKB-KW"/>
</dbReference>
<protein>
    <recommendedName>
        <fullName evidence="10">AP2/ERF domain-containing protein</fullName>
    </recommendedName>
</protein>
<dbReference type="PANTHER" id="PTHR32467">
    <property type="entry name" value="AP2-LIKE ETHYLENE-RESPONSIVE TRANSCRIPTION FACTOR"/>
    <property type="match status" value="1"/>
</dbReference>
<feature type="compositionally biased region" description="Low complexity" evidence="9">
    <location>
        <begin position="1"/>
        <end position="27"/>
    </location>
</feature>
<dbReference type="AlphaFoldDB" id="A0AA39S894"/>
<name>A0AA39S894_ACESA</name>
<dbReference type="PRINTS" id="PR00367">
    <property type="entry name" value="ETHRSPELEMNT"/>
</dbReference>
<keyword evidence="6" id="KW-0804">Transcription</keyword>
<evidence type="ECO:0000256" key="9">
    <source>
        <dbReference type="SAM" id="MobiDB-lite"/>
    </source>
</evidence>
<organism evidence="11 12">
    <name type="scientific">Acer saccharum</name>
    <name type="common">Sugar maple</name>
    <dbReference type="NCBI Taxonomy" id="4024"/>
    <lineage>
        <taxon>Eukaryota</taxon>
        <taxon>Viridiplantae</taxon>
        <taxon>Streptophyta</taxon>
        <taxon>Embryophyta</taxon>
        <taxon>Tracheophyta</taxon>
        <taxon>Spermatophyta</taxon>
        <taxon>Magnoliopsida</taxon>
        <taxon>eudicotyledons</taxon>
        <taxon>Gunneridae</taxon>
        <taxon>Pentapetalae</taxon>
        <taxon>rosids</taxon>
        <taxon>malvids</taxon>
        <taxon>Sapindales</taxon>
        <taxon>Sapindaceae</taxon>
        <taxon>Hippocastanoideae</taxon>
        <taxon>Acereae</taxon>
        <taxon>Acer</taxon>
    </lineage>
</organism>
<evidence type="ECO:0000256" key="5">
    <source>
        <dbReference type="ARBA" id="ARBA00023159"/>
    </source>
</evidence>
<evidence type="ECO:0000256" key="1">
    <source>
        <dbReference type="ARBA" id="ARBA00004123"/>
    </source>
</evidence>
<comment type="subcellular location">
    <subcellularLocation>
        <location evidence="1">Nucleus</location>
    </subcellularLocation>
</comment>
<gene>
    <name evidence="11" type="ORF">LWI29_027715</name>
</gene>
<keyword evidence="5" id="KW-0010">Activator</keyword>
<evidence type="ECO:0000313" key="12">
    <source>
        <dbReference type="Proteomes" id="UP001168877"/>
    </source>
</evidence>
<dbReference type="GO" id="GO:0003700">
    <property type="term" value="F:DNA-binding transcription factor activity"/>
    <property type="evidence" value="ECO:0007669"/>
    <property type="project" value="InterPro"/>
</dbReference>
<evidence type="ECO:0000256" key="2">
    <source>
        <dbReference type="ARBA" id="ARBA00022737"/>
    </source>
</evidence>
<dbReference type="Gene3D" id="3.30.730.10">
    <property type="entry name" value="AP2/ERF domain"/>
    <property type="match status" value="2"/>
</dbReference>
<keyword evidence="7" id="KW-0539">Nucleus</keyword>
<evidence type="ECO:0000256" key="7">
    <source>
        <dbReference type="ARBA" id="ARBA00023242"/>
    </source>
</evidence>
<evidence type="ECO:0000256" key="8">
    <source>
        <dbReference type="ARBA" id="ARBA00037973"/>
    </source>
</evidence>
<comment type="caution">
    <text evidence="11">The sequence shown here is derived from an EMBL/GenBank/DDBJ whole genome shotgun (WGS) entry which is preliminary data.</text>
</comment>
<reference evidence="11" key="2">
    <citation type="submission" date="2023-06" db="EMBL/GenBank/DDBJ databases">
        <authorList>
            <person name="Swenson N.G."/>
            <person name="Wegrzyn J.L."/>
            <person name="Mcevoy S.L."/>
        </authorList>
    </citation>
    <scope>NUCLEOTIDE SEQUENCE</scope>
    <source>
        <strain evidence="11">NS2018</strain>
        <tissue evidence="11">Leaf</tissue>
    </source>
</reference>
<feature type="compositionally biased region" description="Polar residues" evidence="9">
    <location>
        <begin position="28"/>
        <end position="37"/>
    </location>
</feature>
<feature type="compositionally biased region" description="Basic residues" evidence="9">
    <location>
        <begin position="43"/>
        <end position="59"/>
    </location>
</feature>
<feature type="domain" description="AP2/ERF" evidence="10">
    <location>
        <begin position="175"/>
        <end position="233"/>
    </location>
</feature>
<accession>A0AA39S894</accession>
<evidence type="ECO:0000259" key="10">
    <source>
        <dbReference type="PROSITE" id="PS51032"/>
    </source>
</evidence>
<dbReference type="InterPro" id="IPR001471">
    <property type="entry name" value="AP2/ERF_dom"/>
</dbReference>
<dbReference type="PANTHER" id="PTHR32467:SF97">
    <property type="entry name" value="ETHYLENE-RESPONSIVE TRANSCRIPTION FACTOR WRI1"/>
    <property type="match status" value="1"/>
</dbReference>
<evidence type="ECO:0000256" key="3">
    <source>
        <dbReference type="ARBA" id="ARBA00023015"/>
    </source>
</evidence>
<feature type="compositionally biased region" description="Polar residues" evidence="9">
    <location>
        <begin position="64"/>
        <end position="73"/>
    </location>
</feature>
<dbReference type="InterPro" id="IPR016177">
    <property type="entry name" value="DNA-bd_dom_sf"/>
</dbReference>
<dbReference type="InterPro" id="IPR036955">
    <property type="entry name" value="AP2/ERF_dom_sf"/>
</dbReference>
<keyword evidence="12" id="KW-1185">Reference proteome</keyword>
<keyword evidence="4" id="KW-0238">DNA-binding</keyword>
<dbReference type="Pfam" id="PF00847">
    <property type="entry name" value="AP2"/>
    <property type="match status" value="2"/>
</dbReference>
<dbReference type="Proteomes" id="UP001168877">
    <property type="component" value="Unassembled WGS sequence"/>
</dbReference>
<evidence type="ECO:0000256" key="6">
    <source>
        <dbReference type="ARBA" id="ARBA00023163"/>
    </source>
</evidence>
<evidence type="ECO:0000313" key="11">
    <source>
        <dbReference type="EMBL" id="KAK0592921.1"/>
    </source>
</evidence>
<feature type="domain" description="AP2/ERF" evidence="10">
    <location>
        <begin position="76"/>
        <end position="139"/>
    </location>
</feature>